<feature type="region of interest" description="Disordered" evidence="1">
    <location>
        <begin position="26"/>
        <end position="47"/>
    </location>
</feature>
<name>A0A017T8U1_9BACT</name>
<dbReference type="Pfam" id="PF04706">
    <property type="entry name" value="Dickkopf_N"/>
    <property type="match status" value="1"/>
</dbReference>
<dbReference type="STRING" id="1192034.CAP_3601"/>
<proteinExistence type="predicted"/>
<dbReference type="Gene3D" id="3.20.20.140">
    <property type="entry name" value="Metal-dependent hydrolases"/>
    <property type="match status" value="1"/>
</dbReference>
<evidence type="ECO:0000256" key="1">
    <source>
        <dbReference type="SAM" id="MobiDB-lite"/>
    </source>
</evidence>
<dbReference type="Proteomes" id="UP000019678">
    <property type="component" value="Unassembled WGS sequence"/>
</dbReference>
<dbReference type="InterPro" id="IPR032466">
    <property type="entry name" value="Metal_Hydrolase"/>
</dbReference>
<dbReference type="GO" id="GO:0006508">
    <property type="term" value="P:proteolysis"/>
    <property type="evidence" value="ECO:0007669"/>
    <property type="project" value="InterPro"/>
</dbReference>
<keyword evidence="5" id="KW-1185">Reference proteome</keyword>
<comment type="caution">
    <text evidence="4">The sequence shown here is derived from an EMBL/GenBank/DDBJ whole genome shotgun (WGS) entry which is preliminary data.</text>
</comment>
<dbReference type="PANTHER" id="PTHR10443">
    <property type="entry name" value="MICROSOMAL DIPEPTIDASE"/>
    <property type="match status" value="1"/>
</dbReference>
<feature type="compositionally biased region" description="Acidic residues" evidence="1">
    <location>
        <begin position="33"/>
        <end position="47"/>
    </location>
</feature>
<protein>
    <submittedName>
        <fullName evidence="4">Peptidase, M19 family</fullName>
    </submittedName>
</protein>
<dbReference type="SUPFAM" id="SSF51556">
    <property type="entry name" value="Metallo-dependent hydrolases"/>
    <property type="match status" value="1"/>
</dbReference>
<reference evidence="4 5" key="1">
    <citation type="submission" date="2013-05" db="EMBL/GenBank/DDBJ databases">
        <title>Genome assembly of Chondromyces apiculatus DSM 436.</title>
        <authorList>
            <person name="Sharma G."/>
            <person name="Khatri I."/>
            <person name="Kaur C."/>
            <person name="Mayilraj S."/>
            <person name="Subramanian S."/>
        </authorList>
    </citation>
    <scope>NUCLEOTIDE SEQUENCE [LARGE SCALE GENOMIC DNA]</scope>
    <source>
        <strain evidence="4 5">DSM 436</strain>
    </source>
</reference>
<feature type="signal peptide" evidence="2">
    <location>
        <begin position="1"/>
        <end position="22"/>
    </location>
</feature>
<accession>A0A017T8U1</accession>
<evidence type="ECO:0000313" key="4">
    <source>
        <dbReference type="EMBL" id="EYF05011.1"/>
    </source>
</evidence>
<dbReference type="InterPro" id="IPR006796">
    <property type="entry name" value="Dickkopf_N"/>
</dbReference>
<dbReference type="eggNOG" id="COG2355">
    <property type="taxonomic scope" value="Bacteria"/>
</dbReference>
<evidence type="ECO:0000256" key="2">
    <source>
        <dbReference type="SAM" id="SignalP"/>
    </source>
</evidence>
<evidence type="ECO:0000259" key="3">
    <source>
        <dbReference type="Pfam" id="PF04706"/>
    </source>
</evidence>
<keyword evidence="2" id="KW-0732">Signal</keyword>
<dbReference type="InterPro" id="IPR008257">
    <property type="entry name" value="Pept_M19"/>
</dbReference>
<dbReference type="Pfam" id="PF01244">
    <property type="entry name" value="Peptidase_M19"/>
    <property type="match status" value="1"/>
</dbReference>
<dbReference type="GO" id="GO:0030178">
    <property type="term" value="P:negative regulation of Wnt signaling pathway"/>
    <property type="evidence" value="ECO:0007669"/>
    <property type="project" value="InterPro"/>
</dbReference>
<feature type="chain" id="PRO_5001496705" evidence="2">
    <location>
        <begin position="23"/>
        <end position="691"/>
    </location>
</feature>
<gene>
    <name evidence="4" type="ORF">CAP_3601</name>
</gene>
<sequence>MTMLRSLSIASLLLAFAMSPLGCGVDPDAPPDAAEEGLDEREPDSEAVGEADLAAGTAVTGFAELHHHMMAEEAFGGGWFHGSHTGSLTDCDGGMPPSDHARVKQDLGNLLDLCPDNASVDLSGVPLLNQMFWVGGAAASEVIGQTDGTEGDTGLHLGRTHAITDWPRWDTLAHQQSWEGWMRSAHDRGMNLVVVSAVSNAFLCSLLPEQNRTRACDEMVDAELQIQMVHNFVAQRSSWVEVALSPAHARQIIQAGKLAIVLSIEVSNLFGTRDAVSELNRFHNLGVRTLQPVHQLDNRFGGAALHNPIFQIAQFTQNCHVDTDCGITTDTVTLGFDVDASCRNVKGLTAEGKALVQAMMTKGMLVDLAHLSERGIQDAYVIAQQNAYYPLYLSHGHFREIMAPKHAAHEKTTPAWVVQMLRRTGGMFGLRTAHEETRTYTRTSVANTCQGSSRSFAQAYELGRIGLKVPMAFGADMNGFIQQVRPRFGEDGACSATFQAEADAQARAQEVSGPAPLNTEFDKKGLAHIGLLPDLLDDLDHLGAPTASLRNSAETFIRMWERAAGLRSGMADAANDVDTSGIAAYVPRETREATYPVQCGKAYAPSSKALGETCRFDAECVTGDCSSSPCTNLSGTCLCTTDAQCGSGKYCGWGTNTGLCQPKKAAGAACVYGRECTSNQCAITWTGPRCK</sequence>
<dbReference type="AlphaFoldDB" id="A0A017T8U1"/>
<organism evidence="4 5">
    <name type="scientific">Chondromyces apiculatus DSM 436</name>
    <dbReference type="NCBI Taxonomy" id="1192034"/>
    <lineage>
        <taxon>Bacteria</taxon>
        <taxon>Pseudomonadati</taxon>
        <taxon>Myxococcota</taxon>
        <taxon>Polyangia</taxon>
        <taxon>Polyangiales</taxon>
        <taxon>Polyangiaceae</taxon>
        <taxon>Chondromyces</taxon>
    </lineage>
</organism>
<dbReference type="PROSITE" id="PS51365">
    <property type="entry name" value="RENAL_DIPEPTIDASE_2"/>
    <property type="match status" value="1"/>
</dbReference>
<evidence type="ECO:0000313" key="5">
    <source>
        <dbReference type="Proteomes" id="UP000019678"/>
    </source>
</evidence>
<dbReference type="PANTHER" id="PTHR10443:SF12">
    <property type="entry name" value="DIPEPTIDASE"/>
    <property type="match status" value="1"/>
</dbReference>
<dbReference type="GO" id="GO:0005576">
    <property type="term" value="C:extracellular region"/>
    <property type="evidence" value="ECO:0007669"/>
    <property type="project" value="InterPro"/>
</dbReference>
<feature type="domain" description="Dickkopf N-terminal cysteine-rich" evidence="3">
    <location>
        <begin position="639"/>
        <end position="681"/>
    </location>
</feature>
<dbReference type="GO" id="GO:0070573">
    <property type="term" value="F:metallodipeptidase activity"/>
    <property type="evidence" value="ECO:0007669"/>
    <property type="project" value="InterPro"/>
</dbReference>
<dbReference type="EMBL" id="ASRX01000027">
    <property type="protein sequence ID" value="EYF05011.1"/>
    <property type="molecule type" value="Genomic_DNA"/>
</dbReference>